<comment type="cofactor">
    <cofactor evidence="9">
        <name>heme</name>
        <dbReference type="ChEBI" id="CHEBI:30413"/>
    </cofactor>
</comment>
<comment type="similarity">
    <text evidence="2">Belongs to the cytochrome P450 family.</text>
</comment>
<dbReference type="Proteomes" id="UP000694892">
    <property type="component" value="Chromosome 4L"/>
</dbReference>
<dbReference type="InterPro" id="IPR036396">
    <property type="entry name" value="Cyt_P450_sf"/>
</dbReference>
<dbReference type="SUPFAM" id="SSF48264">
    <property type="entry name" value="Cytochrome P450"/>
    <property type="match status" value="1"/>
</dbReference>
<dbReference type="GO" id="GO:0005789">
    <property type="term" value="C:endoplasmic reticulum membrane"/>
    <property type="evidence" value="ECO:0007669"/>
    <property type="project" value="UniProtKB-SubCell"/>
</dbReference>
<evidence type="ECO:0000256" key="8">
    <source>
        <dbReference type="ARBA" id="ARBA00023136"/>
    </source>
</evidence>
<evidence type="ECO:0000256" key="6">
    <source>
        <dbReference type="ARBA" id="ARBA00023004"/>
    </source>
</evidence>
<keyword evidence="7" id="KW-0503">Monooxygenase</keyword>
<dbReference type="GO" id="GO:0016705">
    <property type="term" value="F:oxidoreductase activity, acting on paired donors, with incorporation or reduction of molecular oxygen"/>
    <property type="evidence" value="ECO:0007669"/>
    <property type="project" value="InterPro"/>
</dbReference>
<dbReference type="InterPro" id="IPR002401">
    <property type="entry name" value="Cyt_P450_E_grp-I"/>
</dbReference>
<evidence type="ECO:0000256" key="3">
    <source>
        <dbReference type="ARBA" id="ARBA00022617"/>
    </source>
</evidence>
<organism evidence="11 12">
    <name type="scientific">Xenopus laevis</name>
    <name type="common">African clawed frog</name>
    <dbReference type="NCBI Taxonomy" id="8355"/>
    <lineage>
        <taxon>Eukaryota</taxon>
        <taxon>Metazoa</taxon>
        <taxon>Chordata</taxon>
        <taxon>Craniata</taxon>
        <taxon>Vertebrata</taxon>
        <taxon>Euteleostomi</taxon>
        <taxon>Amphibia</taxon>
        <taxon>Batrachia</taxon>
        <taxon>Anura</taxon>
        <taxon>Pipoidea</taxon>
        <taxon>Pipidae</taxon>
        <taxon>Xenopodinae</taxon>
        <taxon>Xenopus</taxon>
        <taxon>Xenopus</taxon>
    </lineage>
</organism>
<keyword evidence="3 9" id="KW-0349">Heme</keyword>
<sequence length="732" mass="85127">MRQYGAGIDRQQTGDRVQKVTGSEGDWSRRAGKKEDWIARGREQKDWIARGREQKDWIARGREQKDRIARGREQKDRIARGREQKDRIARGREQKDRIARGREQKDRIARGREQKDRIARGREQKDRIARGREQKDRIARGREQKDRIARGREQKDWIARGLEQKDWIERGREKAEQDEEQDEGRYRQDTGQNRKQDPERQSQVKVKAKKVGVRSRVMASNLWEVLSSPGLFGNIYQLGQFAALLCLVLLLLKAWGLFIRWKSLKDALQNFPGPPKHWLYGHANQFRGDGTDMDRVLAWADKYPKAFPMWVGQFFANLIITNPEYAKAVFARSDPKTPTGYNFLIPWIGKGLLVLSGDKWFQHRKLLTPGFHYDVLKPYVRLISDSTNVMLDKWVSFSNKGETVELFHHVSLMTLDSIMKCAFSFHSNCQTDKDNSYTKAVYDLSFLAHHRARTFPYHNNLIYYLSPHGFLFRKACRIAHQHTGKVIKQRKTLLQNKGEFEKVKQKRHPDFLDILLCARDENGNSLSDEDLRAEVDTFMFEGHDTTASGISWILYCMAKYPEHQQKCREEIREVLGEKDSFEWEHLSKIPYTTMCIKESLRLYPPVPGVSRELNKPITFYDGRSLPAGSVIFINIFCIHRNPSVWKDPEVFDPLRFSSENSSKRHSHAFVPFAAGPRNCIGQNFAMNELKVAVALTLNRYELSPDLSKPPLKSPQLVLRSKNGIHVYLKKAS</sequence>
<evidence type="ECO:0000256" key="10">
    <source>
        <dbReference type="SAM" id="MobiDB-lite"/>
    </source>
</evidence>
<keyword evidence="4 9" id="KW-0479">Metal-binding</keyword>
<feature type="region of interest" description="Disordered" evidence="10">
    <location>
        <begin position="50"/>
        <end position="150"/>
    </location>
</feature>
<name>A0A974D3Q6_XENLA</name>
<feature type="region of interest" description="Disordered" evidence="10">
    <location>
        <begin position="169"/>
        <end position="206"/>
    </location>
</feature>
<dbReference type="AlphaFoldDB" id="A0A974D3Q6"/>
<dbReference type="InterPro" id="IPR050196">
    <property type="entry name" value="Cytochrome_P450_Monoox"/>
</dbReference>
<dbReference type="PRINTS" id="PR00463">
    <property type="entry name" value="EP450I"/>
</dbReference>
<evidence type="ECO:0000256" key="4">
    <source>
        <dbReference type="ARBA" id="ARBA00022723"/>
    </source>
</evidence>
<dbReference type="FunFam" id="1.10.630.10:FF:000005">
    <property type="entry name" value="cytochrome P450 4F22 isoform X2"/>
    <property type="match status" value="1"/>
</dbReference>
<dbReference type="CDD" id="cd20678">
    <property type="entry name" value="CYP4B-like"/>
    <property type="match status" value="1"/>
</dbReference>
<dbReference type="PRINTS" id="PR00385">
    <property type="entry name" value="P450"/>
</dbReference>
<comment type="subcellular location">
    <subcellularLocation>
        <location evidence="1">Endoplasmic reticulum membrane</location>
    </subcellularLocation>
</comment>
<evidence type="ECO:0000256" key="2">
    <source>
        <dbReference type="ARBA" id="ARBA00010617"/>
    </source>
</evidence>
<reference evidence="12" key="1">
    <citation type="journal article" date="2016" name="Nature">
        <title>Genome evolution in the allotetraploid frog Xenopus laevis.</title>
        <authorList>
            <person name="Session A.M."/>
            <person name="Uno Y."/>
            <person name="Kwon T."/>
            <person name="Chapman J.A."/>
            <person name="Toyoda A."/>
            <person name="Takahashi S."/>
            <person name="Fukui A."/>
            <person name="Hikosaka A."/>
            <person name="Suzuki A."/>
            <person name="Kondo M."/>
            <person name="van Heeringen S.J."/>
            <person name="Quigley I."/>
            <person name="Heinz S."/>
            <person name="Ogino H."/>
            <person name="Ochi H."/>
            <person name="Hellsten U."/>
            <person name="Lyons J.B."/>
            <person name="Simakov O."/>
            <person name="Putnam N."/>
            <person name="Stites J."/>
            <person name="Kuroki Y."/>
            <person name="Tanaka T."/>
            <person name="Michiue T."/>
            <person name="Watanabe M."/>
            <person name="Bogdanovic O."/>
            <person name="Lister R."/>
            <person name="Georgiou G."/>
            <person name="Paranjpe S.S."/>
            <person name="van Kruijsbergen I."/>
            <person name="Shu S."/>
            <person name="Carlson J."/>
            <person name="Kinoshita T."/>
            <person name="Ohta Y."/>
            <person name="Mawaribuchi S."/>
            <person name="Jenkins J."/>
            <person name="Grimwood J."/>
            <person name="Schmutz J."/>
            <person name="Mitros T."/>
            <person name="Mozaffari S.V."/>
            <person name="Suzuki Y."/>
            <person name="Haramoto Y."/>
            <person name="Yamamoto T.S."/>
            <person name="Takagi C."/>
            <person name="Heald R."/>
            <person name="Miller K."/>
            <person name="Haudenschild C."/>
            <person name="Kitzman J."/>
            <person name="Nakayama T."/>
            <person name="Izutsu Y."/>
            <person name="Robert J."/>
            <person name="Fortriede J."/>
            <person name="Burns K."/>
            <person name="Lotay V."/>
            <person name="Karimi K."/>
            <person name="Yasuoka Y."/>
            <person name="Dichmann D.S."/>
            <person name="Flajnik M.F."/>
            <person name="Houston D.W."/>
            <person name="Shendure J."/>
            <person name="DuPasquier L."/>
            <person name="Vize P.D."/>
            <person name="Zorn A.M."/>
            <person name="Ito M."/>
            <person name="Marcotte E.M."/>
            <person name="Wallingford J.B."/>
            <person name="Ito Y."/>
            <person name="Asashima M."/>
            <person name="Ueno N."/>
            <person name="Matsuda Y."/>
            <person name="Veenstra G.J."/>
            <person name="Fujiyama A."/>
            <person name="Harland R.M."/>
            <person name="Taira M."/>
            <person name="Rokhsar D.S."/>
        </authorList>
    </citation>
    <scope>NUCLEOTIDE SEQUENCE [LARGE SCALE GENOMIC DNA]</scope>
    <source>
        <strain evidence="12">J</strain>
    </source>
</reference>
<feature type="compositionally biased region" description="Basic and acidic residues" evidence="10">
    <location>
        <begin position="183"/>
        <end position="202"/>
    </location>
</feature>
<evidence type="ECO:0000256" key="1">
    <source>
        <dbReference type="ARBA" id="ARBA00004586"/>
    </source>
</evidence>
<evidence type="ECO:0000313" key="12">
    <source>
        <dbReference type="Proteomes" id="UP000694892"/>
    </source>
</evidence>
<dbReference type="GO" id="GO:0004497">
    <property type="term" value="F:monooxygenase activity"/>
    <property type="evidence" value="ECO:0007669"/>
    <property type="project" value="UniProtKB-KW"/>
</dbReference>
<feature type="binding site" description="axial binding residue" evidence="9">
    <location>
        <position position="679"/>
    </location>
    <ligand>
        <name>heme</name>
        <dbReference type="ChEBI" id="CHEBI:30413"/>
    </ligand>
    <ligandPart>
        <name>Fe</name>
        <dbReference type="ChEBI" id="CHEBI:18248"/>
    </ligandPart>
</feature>
<keyword evidence="5" id="KW-0256">Endoplasmic reticulum</keyword>
<evidence type="ECO:0008006" key="13">
    <source>
        <dbReference type="Google" id="ProtNLM"/>
    </source>
</evidence>
<dbReference type="GO" id="GO:0005506">
    <property type="term" value="F:iron ion binding"/>
    <property type="evidence" value="ECO:0007669"/>
    <property type="project" value="InterPro"/>
</dbReference>
<dbReference type="Pfam" id="PF00067">
    <property type="entry name" value="p450"/>
    <property type="match status" value="1"/>
</dbReference>
<evidence type="ECO:0000256" key="9">
    <source>
        <dbReference type="PIRSR" id="PIRSR602401-1"/>
    </source>
</evidence>
<evidence type="ECO:0000256" key="7">
    <source>
        <dbReference type="ARBA" id="ARBA00023033"/>
    </source>
</evidence>
<accession>A0A974D3Q6</accession>
<keyword evidence="6 9" id="KW-0408">Iron</keyword>
<dbReference type="PANTHER" id="PTHR24291">
    <property type="entry name" value="CYTOCHROME P450 FAMILY 4"/>
    <property type="match status" value="1"/>
</dbReference>
<dbReference type="PANTHER" id="PTHR24291:SF197">
    <property type="entry name" value="CYTOCHROME P450 FAMILY 4 SUBFAMILY B MEMBER 1"/>
    <property type="match status" value="1"/>
</dbReference>
<dbReference type="Gene3D" id="1.10.630.10">
    <property type="entry name" value="Cytochrome P450"/>
    <property type="match status" value="1"/>
</dbReference>
<evidence type="ECO:0000256" key="5">
    <source>
        <dbReference type="ARBA" id="ARBA00022824"/>
    </source>
</evidence>
<gene>
    <name evidence="11" type="ORF">XELAEV_18023136mg</name>
</gene>
<dbReference type="InterPro" id="IPR001128">
    <property type="entry name" value="Cyt_P450"/>
</dbReference>
<evidence type="ECO:0000313" key="11">
    <source>
        <dbReference type="EMBL" id="OCT84974.1"/>
    </source>
</evidence>
<protein>
    <recommendedName>
        <fullName evidence="13">Cytochrome P450 4B1</fullName>
    </recommendedName>
</protein>
<dbReference type="OMA" id="NIFCIHR"/>
<dbReference type="GO" id="GO:0020037">
    <property type="term" value="F:heme binding"/>
    <property type="evidence" value="ECO:0007669"/>
    <property type="project" value="InterPro"/>
</dbReference>
<feature type="compositionally biased region" description="Basic and acidic residues" evidence="10">
    <location>
        <begin position="26"/>
        <end position="35"/>
    </location>
</feature>
<keyword evidence="7" id="KW-0560">Oxidoreductase</keyword>
<dbReference type="EMBL" id="CM004472">
    <property type="protein sequence ID" value="OCT84974.1"/>
    <property type="molecule type" value="Genomic_DNA"/>
</dbReference>
<feature type="region of interest" description="Disordered" evidence="10">
    <location>
        <begin position="1"/>
        <end position="35"/>
    </location>
</feature>
<keyword evidence="8" id="KW-0472">Membrane</keyword>
<proteinExistence type="inferred from homology"/>